<accession>A0AAN5D0K9</accession>
<dbReference type="Proteomes" id="UP001328107">
    <property type="component" value="Unassembled WGS sequence"/>
</dbReference>
<proteinExistence type="predicted"/>
<feature type="non-terminal residue" evidence="1">
    <location>
        <position position="132"/>
    </location>
</feature>
<gene>
    <name evidence="1" type="ORF">PMAYCL1PPCAC_23604</name>
</gene>
<sequence>MKNNKKQVGRDNEAFLTSRLIKQAKAHIVVGFLLRLLLLSRRSSSGGSSSSRCGRGGSRPSGGYGRELLLSFADQISDSLTLEGFNDLVGLLHVNILTDGLYNLKDVLSGRGCVASEVSEEISSEVLHYLKF</sequence>
<dbReference type="EMBL" id="BTRK01000005">
    <property type="protein sequence ID" value="GMR53409.1"/>
    <property type="molecule type" value="Genomic_DNA"/>
</dbReference>
<keyword evidence="2" id="KW-1185">Reference proteome</keyword>
<evidence type="ECO:0000313" key="2">
    <source>
        <dbReference type="Proteomes" id="UP001328107"/>
    </source>
</evidence>
<name>A0AAN5D0K9_9BILA</name>
<evidence type="ECO:0000313" key="1">
    <source>
        <dbReference type="EMBL" id="GMR53409.1"/>
    </source>
</evidence>
<reference evidence="2" key="1">
    <citation type="submission" date="2022-10" db="EMBL/GenBank/DDBJ databases">
        <title>Genome assembly of Pristionchus species.</title>
        <authorList>
            <person name="Yoshida K."/>
            <person name="Sommer R.J."/>
        </authorList>
    </citation>
    <scope>NUCLEOTIDE SEQUENCE [LARGE SCALE GENOMIC DNA]</scope>
    <source>
        <strain evidence="2">RS5460</strain>
    </source>
</reference>
<comment type="caution">
    <text evidence="1">The sequence shown here is derived from an EMBL/GenBank/DDBJ whole genome shotgun (WGS) entry which is preliminary data.</text>
</comment>
<organism evidence="1 2">
    <name type="scientific">Pristionchus mayeri</name>
    <dbReference type="NCBI Taxonomy" id="1317129"/>
    <lineage>
        <taxon>Eukaryota</taxon>
        <taxon>Metazoa</taxon>
        <taxon>Ecdysozoa</taxon>
        <taxon>Nematoda</taxon>
        <taxon>Chromadorea</taxon>
        <taxon>Rhabditida</taxon>
        <taxon>Rhabditina</taxon>
        <taxon>Diplogasteromorpha</taxon>
        <taxon>Diplogasteroidea</taxon>
        <taxon>Neodiplogasteridae</taxon>
        <taxon>Pristionchus</taxon>
    </lineage>
</organism>
<dbReference type="AlphaFoldDB" id="A0AAN5D0K9"/>
<protein>
    <submittedName>
        <fullName evidence="1">Uncharacterized protein</fullName>
    </submittedName>
</protein>